<comment type="caution">
    <text evidence="2">The sequence shown here is derived from an EMBL/GenBank/DDBJ whole genome shotgun (WGS) entry which is preliminary data.</text>
</comment>
<gene>
    <name evidence="2" type="ORF">BGW38_002768</name>
</gene>
<reference evidence="2" key="1">
    <citation type="journal article" date="2020" name="Fungal Divers.">
        <title>Resolving the Mortierellaceae phylogeny through synthesis of multi-gene phylogenetics and phylogenomics.</title>
        <authorList>
            <person name="Vandepol N."/>
            <person name="Liber J."/>
            <person name="Desiro A."/>
            <person name="Na H."/>
            <person name="Kennedy M."/>
            <person name="Barry K."/>
            <person name="Grigoriev I.V."/>
            <person name="Miller A.N."/>
            <person name="O'Donnell K."/>
            <person name="Stajich J.E."/>
            <person name="Bonito G."/>
        </authorList>
    </citation>
    <scope>NUCLEOTIDE SEQUENCE</scope>
    <source>
        <strain evidence="2">KOD1015</strain>
    </source>
</reference>
<evidence type="ECO:0000256" key="1">
    <source>
        <dbReference type="SAM" id="MobiDB-lite"/>
    </source>
</evidence>
<proteinExistence type="predicted"/>
<dbReference type="Proteomes" id="UP000780801">
    <property type="component" value="Unassembled WGS sequence"/>
</dbReference>
<dbReference type="EMBL" id="JAABOA010000002">
    <property type="protein sequence ID" value="KAF9586746.1"/>
    <property type="molecule type" value="Genomic_DNA"/>
</dbReference>
<feature type="region of interest" description="Disordered" evidence="1">
    <location>
        <begin position="111"/>
        <end position="160"/>
    </location>
</feature>
<protein>
    <submittedName>
        <fullName evidence="2">Uncharacterized protein</fullName>
    </submittedName>
</protein>
<keyword evidence="3" id="KW-1185">Reference proteome</keyword>
<dbReference type="OrthoDB" id="2343863at2759"/>
<name>A0A9P6G5N5_9FUNG</name>
<dbReference type="AlphaFoldDB" id="A0A9P6G5N5"/>
<evidence type="ECO:0000313" key="3">
    <source>
        <dbReference type="Proteomes" id="UP000780801"/>
    </source>
</evidence>
<sequence length="160" mass="18321">MTAKSIIAYLQLHSAARHLGHYTGPLLLLLASTFDPLLPALHSPVRCPRMEFLHRAVPHRIRRLVSRAKGKETGTGTEDSYRLRRMESHVSMAATKRRRIYLNLTPESVDHDNAASSHDSLPHYPTNKIRTSIDWRDEHQEGEKEENVEAERIKRGRQTG</sequence>
<feature type="compositionally biased region" description="Basic and acidic residues" evidence="1">
    <location>
        <begin position="131"/>
        <end position="153"/>
    </location>
</feature>
<accession>A0A9P6G5N5</accession>
<organism evidence="2 3">
    <name type="scientific">Lunasporangiospora selenospora</name>
    <dbReference type="NCBI Taxonomy" id="979761"/>
    <lineage>
        <taxon>Eukaryota</taxon>
        <taxon>Fungi</taxon>
        <taxon>Fungi incertae sedis</taxon>
        <taxon>Mucoromycota</taxon>
        <taxon>Mortierellomycotina</taxon>
        <taxon>Mortierellomycetes</taxon>
        <taxon>Mortierellales</taxon>
        <taxon>Mortierellaceae</taxon>
        <taxon>Lunasporangiospora</taxon>
    </lineage>
</organism>
<evidence type="ECO:0000313" key="2">
    <source>
        <dbReference type="EMBL" id="KAF9586746.1"/>
    </source>
</evidence>